<proteinExistence type="predicted"/>
<dbReference type="EMBL" id="CAJNIZ010005892">
    <property type="protein sequence ID" value="CAE7245516.1"/>
    <property type="molecule type" value="Genomic_DNA"/>
</dbReference>
<evidence type="ECO:0000256" key="1">
    <source>
        <dbReference type="SAM" id="SignalP"/>
    </source>
</evidence>
<dbReference type="OrthoDB" id="10649182at2759"/>
<reference evidence="2" key="1">
    <citation type="submission" date="2021-02" db="EMBL/GenBank/DDBJ databases">
        <authorList>
            <person name="Dougan E. K."/>
            <person name="Rhodes N."/>
            <person name="Thang M."/>
            <person name="Chan C."/>
        </authorList>
    </citation>
    <scope>NUCLEOTIDE SEQUENCE</scope>
</reference>
<feature type="non-terminal residue" evidence="2">
    <location>
        <position position="138"/>
    </location>
</feature>
<feature type="chain" id="PRO_5032430294" evidence="1">
    <location>
        <begin position="24"/>
        <end position="138"/>
    </location>
</feature>
<feature type="signal peptide" evidence="1">
    <location>
        <begin position="1"/>
        <end position="23"/>
    </location>
</feature>
<organism evidence="2 3">
    <name type="scientific">Symbiodinium pilosum</name>
    <name type="common">Dinoflagellate</name>
    <dbReference type="NCBI Taxonomy" id="2952"/>
    <lineage>
        <taxon>Eukaryota</taxon>
        <taxon>Sar</taxon>
        <taxon>Alveolata</taxon>
        <taxon>Dinophyceae</taxon>
        <taxon>Suessiales</taxon>
        <taxon>Symbiodiniaceae</taxon>
        <taxon>Symbiodinium</taxon>
    </lineage>
</organism>
<protein>
    <submittedName>
        <fullName evidence="2">Uncharacterized protein</fullName>
    </submittedName>
</protein>
<sequence>SRRQLPQRRWLLLALAFCSITRGPDTASSEPGTLRPQLLQDLRDPRLALYSPKHRRDVRKYRDKVLAVAGLQSREAPRLARTLRRRSGSAALEEELPCAVGVHHGLGCLQRAMEASAAGARIRFDSVLLPWNCPKDAQ</sequence>
<gene>
    <name evidence="2" type="ORF">SPIL2461_LOCUS4467</name>
</gene>
<dbReference type="AlphaFoldDB" id="A0A812LI58"/>
<dbReference type="Proteomes" id="UP000649617">
    <property type="component" value="Unassembled WGS sequence"/>
</dbReference>
<evidence type="ECO:0000313" key="3">
    <source>
        <dbReference type="Proteomes" id="UP000649617"/>
    </source>
</evidence>
<name>A0A812LI58_SYMPI</name>
<comment type="caution">
    <text evidence="2">The sequence shown here is derived from an EMBL/GenBank/DDBJ whole genome shotgun (WGS) entry which is preliminary data.</text>
</comment>
<feature type="non-terminal residue" evidence="2">
    <location>
        <position position="1"/>
    </location>
</feature>
<keyword evidence="3" id="KW-1185">Reference proteome</keyword>
<keyword evidence="1" id="KW-0732">Signal</keyword>
<evidence type="ECO:0000313" key="2">
    <source>
        <dbReference type="EMBL" id="CAE7245516.1"/>
    </source>
</evidence>
<accession>A0A812LI58</accession>